<dbReference type="EMBL" id="JAAMOB010000009">
    <property type="protein sequence ID" value="KAF4109177.1"/>
    <property type="molecule type" value="Genomic_DNA"/>
</dbReference>
<gene>
    <name evidence="3" type="ORF">G5714_010250</name>
</gene>
<evidence type="ECO:0000259" key="2">
    <source>
        <dbReference type="PROSITE" id="PS50188"/>
    </source>
</evidence>
<feature type="compositionally biased region" description="Polar residues" evidence="1">
    <location>
        <begin position="11"/>
        <end position="22"/>
    </location>
</feature>
<dbReference type="SMART" id="SM00589">
    <property type="entry name" value="PRY"/>
    <property type="match status" value="1"/>
</dbReference>
<dbReference type="CDD" id="cd13733">
    <property type="entry name" value="SPRY_PRY_C-I_1"/>
    <property type="match status" value="1"/>
</dbReference>
<comment type="caution">
    <text evidence="3">The sequence shown here is derived from an EMBL/GenBank/DDBJ whole genome shotgun (WGS) entry which is preliminary data.</text>
</comment>
<protein>
    <recommendedName>
        <fullName evidence="2">B30.2/SPRY domain-containing protein</fullName>
    </recommendedName>
</protein>
<dbReference type="InterPro" id="IPR043136">
    <property type="entry name" value="B30.2/SPRY_sf"/>
</dbReference>
<dbReference type="PROSITE" id="PS50188">
    <property type="entry name" value="B302_SPRY"/>
    <property type="match status" value="1"/>
</dbReference>
<dbReference type="Pfam" id="PF13765">
    <property type="entry name" value="PRY"/>
    <property type="match status" value="1"/>
</dbReference>
<evidence type="ECO:0000313" key="4">
    <source>
        <dbReference type="Proteomes" id="UP000579812"/>
    </source>
</evidence>
<dbReference type="SUPFAM" id="SSF49899">
    <property type="entry name" value="Concanavalin A-like lectins/glucanases"/>
    <property type="match status" value="1"/>
</dbReference>
<dbReference type="InterPro" id="IPR003877">
    <property type="entry name" value="SPRY_dom"/>
</dbReference>
<feature type="compositionally biased region" description="Basic and acidic residues" evidence="1">
    <location>
        <begin position="1"/>
        <end position="10"/>
    </location>
</feature>
<dbReference type="PANTHER" id="PTHR24103">
    <property type="entry name" value="E3 UBIQUITIN-PROTEIN LIGASE TRIM"/>
    <property type="match status" value="1"/>
</dbReference>
<accession>A0A7J6CPD8</accession>
<feature type="domain" description="B30.2/SPRY" evidence="2">
    <location>
        <begin position="235"/>
        <end position="436"/>
    </location>
</feature>
<dbReference type="InterPro" id="IPR013320">
    <property type="entry name" value="ConA-like_dom_sf"/>
</dbReference>
<evidence type="ECO:0000256" key="1">
    <source>
        <dbReference type="SAM" id="MobiDB-lite"/>
    </source>
</evidence>
<dbReference type="SMART" id="SM00449">
    <property type="entry name" value="SPRY"/>
    <property type="match status" value="1"/>
</dbReference>
<dbReference type="AlphaFoldDB" id="A0A7J6CPD8"/>
<dbReference type="PRINTS" id="PR01407">
    <property type="entry name" value="BUTYPHLNCDUF"/>
</dbReference>
<dbReference type="InterPro" id="IPR001870">
    <property type="entry name" value="B30.2/SPRY"/>
</dbReference>
<dbReference type="InterPro" id="IPR006574">
    <property type="entry name" value="PRY"/>
</dbReference>
<evidence type="ECO:0000313" key="3">
    <source>
        <dbReference type="EMBL" id="KAF4109177.1"/>
    </source>
</evidence>
<proteinExistence type="predicted"/>
<organism evidence="3 4">
    <name type="scientific">Onychostoma macrolepis</name>
    <dbReference type="NCBI Taxonomy" id="369639"/>
    <lineage>
        <taxon>Eukaryota</taxon>
        <taxon>Metazoa</taxon>
        <taxon>Chordata</taxon>
        <taxon>Craniata</taxon>
        <taxon>Vertebrata</taxon>
        <taxon>Euteleostomi</taxon>
        <taxon>Actinopterygii</taxon>
        <taxon>Neopterygii</taxon>
        <taxon>Teleostei</taxon>
        <taxon>Ostariophysi</taxon>
        <taxon>Cypriniformes</taxon>
        <taxon>Cyprinidae</taxon>
        <taxon>Acrossocheilinae</taxon>
        <taxon>Onychostoma</taxon>
    </lineage>
</organism>
<dbReference type="InterPro" id="IPR050143">
    <property type="entry name" value="TRIM/RBCC"/>
</dbReference>
<dbReference type="FunFam" id="2.60.120.920:FF:000004">
    <property type="entry name" value="Butyrophilin subfamily 1 member A1"/>
    <property type="match status" value="1"/>
</dbReference>
<dbReference type="Gene3D" id="2.60.120.920">
    <property type="match status" value="1"/>
</dbReference>
<sequence>MEFESAEDKSTGITSSDVSLQEPQIKKNARSSASFPFIKPYLSAKSQQNFVKIIRRVCYQQFRITATKSIQQEDDISLDKSKHIIRELATELDRVVQSKMSLVTRKIKMKGTEEEQEYYILQWAEDVENIQTKQMDKQEKPLPSEPLSNSEMKFKKAKKILSEWSWKLREMKQNSVCPKGECEETLRSLHKQWKQGESSILPVMDWMVWTVLRLENSEDSVPRQWVRSKQRSKNTVGLRISNKVWNWITKSTADVILDPNTANPDLLVSEDGKKLRAKEYTGLDYWHGYQWKQTKFNGWTCVQAKEGYGTGRHYWEVDVRKKCEWRVGVVKESAPRNGYITMNTKTGYWNLRLQLGTLMALTEPVTKLDLPTPSKIGVYLDIEEGHISFYDAEKGRHIYTFNVDFKETGIIYPVFGTVETDRALLRLLICLARVGNCADTAQLCSIRLTIII</sequence>
<reference evidence="3 4" key="1">
    <citation type="submission" date="2020-04" db="EMBL/GenBank/DDBJ databases">
        <title>Chromosome-level genome assembly of a cyprinid fish Onychostoma macrolepis by integration of Nanopore Sequencing, Bionano and Hi-C technology.</title>
        <authorList>
            <person name="Wang D."/>
        </authorList>
    </citation>
    <scope>NUCLEOTIDE SEQUENCE [LARGE SCALE GENOMIC DNA]</scope>
    <source>
        <strain evidence="3">SWU-2019</strain>
        <tissue evidence="3">Muscle</tissue>
    </source>
</reference>
<dbReference type="Proteomes" id="UP000579812">
    <property type="component" value="Unassembled WGS sequence"/>
</dbReference>
<dbReference type="Pfam" id="PF00622">
    <property type="entry name" value="SPRY"/>
    <property type="match status" value="1"/>
</dbReference>
<keyword evidence="4" id="KW-1185">Reference proteome</keyword>
<dbReference type="InterPro" id="IPR003879">
    <property type="entry name" value="Butyrophylin_SPRY"/>
</dbReference>
<feature type="region of interest" description="Disordered" evidence="1">
    <location>
        <begin position="1"/>
        <end position="25"/>
    </location>
</feature>
<name>A0A7J6CPD8_9TELE</name>